<gene>
    <name evidence="8" type="ORF">AXG93_2520s1080</name>
</gene>
<evidence type="ECO:0000313" key="9">
    <source>
        <dbReference type="Proteomes" id="UP000077202"/>
    </source>
</evidence>
<evidence type="ECO:0000313" key="8">
    <source>
        <dbReference type="EMBL" id="OAE27612.1"/>
    </source>
</evidence>
<name>A0A176W503_MARPO</name>
<evidence type="ECO:0000259" key="7">
    <source>
        <dbReference type="Pfam" id="PF12142"/>
    </source>
</evidence>
<dbReference type="SUPFAM" id="SSF48056">
    <property type="entry name" value="Di-copper centre-containing domain"/>
    <property type="match status" value="1"/>
</dbReference>
<dbReference type="InterPro" id="IPR050316">
    <property type="entry name" value="Tyrosinase/Hemocyanin"/>
</dbReference>
<comment type="similarity">
    <text evidence="2">Belongs to the tyrosinase family.</text>
</comment>
<dbReference type="GO" id="GO:0004097">
    <property type="term" value="F:catechol oxidase activity"/>
    <property type="evidence" value="ECO:0007669"/>
    <property type="project" value="InterPro"/>
</dbReference>
<keyword evidence="4" id="KW-0560">Oxidoreductase</keyword>
<keyword evidence="5" id="KW-0186">Copper</keyword>
<evidence type="ECO:0000256" key="2">
    <source>
        <dbReference type="ARBA" id="ARBA00009928"/>
    </source>
</evidence>
<evidence type="ECO:0000256" key="3">
    <source>
        <dbReference type="ARBA" id="ARBA00022723"/>
    </source>
</evidence>
<evidence type="ECO:0008006" key="10">
    <source>
        <dbReference type="Google" id="ProtNLM"/>
    </source>
</evidence>
<dbReference type="InterPro" id="IPR022739">
    <property type="entry name" value="Polyphenol_oxidase_cen"/>
</dbReference>
<evidence type="ECO:0000259" key="6">
    <source>
        <dbReference type="Pfam" id="PF00264"/>
    </source>
</evidence>
<dbReference type="PROSITE" id="PS00210">
    <property type="entry name" value="HEMOCYANIN_2"/>
    <property type="match status" value="1"/>
</dbReference>
<sequence>MILFSLLPGQDIGALSASRHVGSTILERLADGFSYECTCESFVDSGSGSKSADEHFSSWGAHQLTYLREGFMMVLSTRLPLIVQCLLSLFVTTSLSAPIIITRETFKTCRRGAFNGVPADCCPPKFIQGPIVDFSPKYNPSKPLRVRKALQCLTGKELTIYTEKLQRGYALMRALPDDDPRSFKRQNEIHCAYGTGPFIQNASANLTLDIHLNWFFLPWHRMFIYFHEKILQTLLKDPNFTLHFWNFDSSVTLSTSERPGCFKAGHFFPPMYLDPSKSTFEPNRTYRAFEPSRPVDLSFDATQWNPLGGVPPVFPNYTLEEQVWRNGATMYKSVVSSSNASSFIGKPFRAGDVQIVDPTIAAGNSEKWPHISVHMWIGGLMYLAQTSPRDPIFYHLHANVERIWDLWHKLGDGRADPSDPDWLDAEFLIWDEKKVMRRVKVRNVLDIKTLGDTFENVNDASWICFQNSTSTTPSNCSSTKTSMYQSRSDCHK</sequence>
<dbReference type="PANTHER" id="PTHR11474:SF76">
    <property type="entry name" value="SHKT DOMAIN-CONTAINING PROTEIN"/>
    <property type="match status" value="1"/>
</dbReference>
<dbReference type="AlphaFoldDB" id="A0A176W503"/>
<evidence type="ECO:0000256" key="5">
    <source>
        <dbReference type="ARBA" id="ARBA00023008"/>
    </source>
</evidence>
<keyword evidence="3" id="KW-0479">Metal-binding</keyword>
<proteinExistence type="inferred from homology"/>
<accession>A0A176W503</accession>
<dbReference type="EMBL" id="LVLJ01001858">
    <property type="protein sequence ID" value="OAE27612.1"/>
    <property type="molecule type" value="Genomic_DNA"/>
</dbReference>
<protein>
    <recommendedName>
        <fullName evidence="10">Tyrosinase copper-binding domain-containing protein</fullName>
    </recommendedName>
</protein>
<evidence type="ECO:0000256" key="4">
    <source>
        <dbReference type="ARBA" id="ARBA00023002"/>
    </source>
</evidence>
<dbReference type="InterPro" id="IPR002227">
    <property type="entry name" value="Tyrosinase_Cu-bd"/>
</dbReference>
<dbReference type="PRINTS" id="PR00092">
    <property type="entry name" value="TYROSINASE"/>
</dbReference>
<keyword evidence="9" id="KW-1185">Reference proteome</keyword>
<dbReference type="InterPro" id="IPR008922">
    <property type="entry name" value="Di-copper_centre_dom_sf"/>
</dbReference>
<comment type="cofactor">
    <cofactor evidence="1">
        <name>Cu(2+)</name>
        <dbReference type="ChEBI" id="CHEBI:29036"/>
    </cofactor>
</comment>
<dbReference type="Pfam" id="PF00264">
    <property type="entry name" value="Tyrosinase"/>
    <property type="match status" value="1"/>
</dbReference>
<reference evidence="8" key="1">
    <citation type="submission" date="2016-03" db="EMBL/GenBank/DDBJ databases">
        <title>Mechanisms controlling the formation of the plant cell surface in tip-growing cells are functionally conserved among land plants.</title>
        <authorList>
            <person name="Honkanen S."/>
            <person name="Jones V.A."/>
            <person name="Morieri G."/>
            <person name="Champion C."/>
            <person name="Hetherington A.J."/>
            <person name="Kelly S."/>
            <person name="Saint-Marcoux D."/>
            <person name="Proust H."/>
            <person name="Prescott H."/>
            <person name="Dolan L."/>
        </authorList>
    </citation>
    <scope>NUCLEOTIDE SEQUENCE [LARGE SCALE GENOMIC DNA]</scope>
    <source>
        <tissue evidence="8">Whole gametophyte</tissue>
    </source>
</reference>
<feature type="domain" description="Polyphenol oxidase central" evidence="7">
    <location>
        <begin position="416"/>
        <end position="463"/>
    </location>
</feature>
<evidence type="ECO:0000256" key="1">
    <source>
        <dbReference type="ARBA" id="ARBA00001973"/>
    </source>
</evidence>
<feature type="domain" description="Tyrosinase copper-binding" evidence="6">
    <location>
        <begin position="181"/>
        <end position="409"/>
    </location>
</feature>
<dbReference type="Proteomes" id="UP000077202">
    <property type="component" value="Unassembled WGS sequence"/>
</dbReference>
<dbReference type="GO" id="GO:0046872">
    <property type="term" value="F:metal ion binding"/>
    <property type="evidence" value="ECO:0007669"/>
    <property type="project" value="UniProtKB-KW"/>
</dbReference>
<dbReference type="Gene3D" id="1.10.1280.10">
    <property type="entry name" value="Di-copper center containing domain from catechol oxidase"/>
    <property type="match status" value="1"/>
</dbReference>
<dbReference type="PANTHER" id="PTHR11474">
    <property type="entry name" value="TYROSINASE FAMILY MEMBER"/>
    <property type="match status" value="1"/>
</dbReference>
<organism evidence="8 9">
    <name type="scientific">Marchantia polymorpha subsp. ruderalis</name>
    <dbReference type="NCBI Taxonomy" id="1480154"/>
    <lineage>
        <taxon>Eukaryota</taxon>
        <taxon>Viridiplantae</taxon>
        <taxon>Streptophyta</taxon>
        <taxon>Embryophyta</taxon>
        <taxon>Marchantiophyta</taxon>
        <taxon>Marchantiopsida</taxon>
        <taxon>Marchantiidae</taxon>
        <taxon>Marchantiales</taxon>
        <taxon>Marchantiaceae</taxon>
        <taxon>Marchantia</taxon>
    </lineage>
</organism>
<dbReference type="Pfam" id="PF12142">
    <property type="entry name" value="PPO1_DWL"/>
    <property type="match status" value="1"/>
</dbReference>
<dbReference type="InterPro" id="IPR013788">
    <property type="entry name" value="Hemocyanin/hexamerin"/>
</dbReference>
<comment type="caution">
    <text evidence="8">The sequence shown here is derived from an EMBL/GenBank/DDBJ whole genome shotgun (WGS) entry which is preliminary data.</text>
</comment>